<reference evidence="1 2" key="1">
    <citation type="submission" date="2020-04" db="EMBL/GenBank/DDBJ databases">
        <title>Perkinsus olseni comparative genomics.</title>
        <authorList>
            <person name="Bogema D.R."/>
        </authorList>
    </citation>
    <scope>NUCLEOTIDE SEQUENCE [LARGE SCALE GENOMIC DNA]</scope>
    <source>
        <strain evidence="1 2">ATCC PRA-207</strain>
    </source>
</reference>
<comment type="caution">
    <text evidence="1">The sequence shown here is derived from an EMBL/GenBank/DDBJ whole genome shotgun (WGS) entry which is preliminary data.</text>
</comment>
<accession>A0A7J6SG55</accession>
<dbReference type="Gene3D" id="4.10.1060.10">
    <property type="entry name" value="Zinc finger, RanBP2-type"/>
    <property type="match status" value="1"/>
</dbReference>
<sequence length="159" mass="17352">STVSSGSRSPCCTPAELAEKMITQQRLAELAKVVYVEKEADGRYPDVDDAPPGSWLCVCGNVNWPFRLSCNKLDCGMWGLIMKSGLSDFWYYTGLSIYVLSARVAAGKSLCDLSNGWEGEAVGNWEYLLAYGGMLPDKHLVFIVLLDGSDYAGSGRGYK</sequence>
<gene>
    <name evidence="1" type="ORF">FOZ63_030058</name>
</gene>
<evidence type="ECO:0000313" key="1">
    <source>
        <dbReference type="EMBL" id="KAF4731781.1"/>
    </source>
</evidence>
<feature type="non-terminal residue" evidence="1">
    <location>
        <position position="159"/>
    </location>
</feature>
<dbReference type="AlphaFoldDB" id="A0A7J6SG55"/>
<dbReference type="EMBL" id="JABANO010018473">
    <property type="protein sequence ID" value="KAF4731781.1"/>
    <property type="molecule type" value="Genomic_DNA"/>
</dbReference>
<name>A0A7J6SG55_PEROL</name>
<keyword evidence="2" id="KW-1185">Reference proteome</keyword>
<evidence type="ECO:0000313" key="2">
    <source>
        <dbReference type="Proteomes" id="UP000553632"/>
    </source>
</evidence>
<dbReference type="Proteomes" id="UP000553632">
    <property type="component" value="Unassembled WGS sequence"/>
</dbReference>
<organism evidence="1 2">
    <name type="scientific">Perkinsus olseni</name>
    <name type="common">Perkinsus atlanticus</name>
    <dbReference type="NCBI Taxonomy" id="32597"/>
    <lineage>
        <taxon>Eukaryota</taxon>
        <taxon>Sar</taxon>
        <taxon>Alveolata</taxon>
        <taxon>Perkinsozoa</taxon>
        <taxon>Perkinsea</taxon>
        <taxon>Perkinsida</taxon>
        <taxon>Perkinsidae</taxon>
        <taxon>Perkinsus</taxon>
    </lineage>
</organism>
<protein>
    <submittedName>
        <fullName evidence="1">Uncharacterized protein</fullName>
    </submittedName>
</protein>
<proteinExistence type="predicted"/>